<accession>A0ACB0KA99</accession>
<gene>
    <name evidence="1" type="ORF">MILVUS5_LOCUS20590</name>
</gene>
<sequence length="142" mass="15560">MELQPSPPPPHPLPPSLSAKTIYIRQLHFPSSNFTKDDLDLIFDSQRKANFLPFLLTFILAFSTNTKASSLVAKDQVPCTMYAECENPCQPLPPPPPQVIECPPPPSLPPPPPPSPPPPLPPAIVECPPPHAFFFVNSCFAF</sequence>
<dbReference type="Proteomes" id="UP001177021">
    <property type="component" value="Unassembled WGS sequence"/>
</dbReference>
<organism evidence="1 2">
    <name type="scientific">Trifolium pratense</name>
    <name type="common">Red clover</name>
    <dbReference type="NCBI Taxonomy" id="57577"/>
    <lineage>
        <taxon>Eukaryota</taxon>
        <taxon>Viridiplantae</taxon>
        <taxon>Streptophyta</taxon>
        <taxon>Embryophyta</taxon>
        <taxon>Tracheophyta</taxon>
        <taxon>Spermatophyta</taxon>
        <taxon>Magnoliopsida</taxon>
        <taxon>eudicotyledons</taxon>
        <taxon>Gunneridae</taxon>
        <taxon>Pentapetalae</taxon>
        <taxon>rosids</taxon>
        <taxon>fabids</taxon>
        <taxon>Fabales</taxon>
        <taxon>Fabaceae</taxon>
        <taxon>Papilionoideae</taxon>
        <taxon>50 kb inversion clade</taxon>
        <taxon>NPAAA clade</taxon>
        <taxon>Hologalegina</taxon>
        <taxon>IRL clade</taxon>
        <taxon>Trifolieae</taxon>
        <taxon>Trifolium</taxon>
    </lineage>
</organism>
<evidence type="ECO:0000313" key="1">
    <source>
        <dbReference type="EMBL" id="CAJ2653206.1"/>
    </source>
</evidence>
<evidence type="ECO:0000313" key="2">
    <source>
        <dbReference type="Proteomes" id="UP001177021"/>
    </source>
</evidence>
<protein>
    <submittedName>
        <fullName evidence="1">Uncharacterized protein</fullName>
    </submittedName>
</protein>
<reference evidence="1" key="1">
    <citation type="submission" date="2023-10" db="EMBL/GenBank/DDBJ databases">
        <authorList>
            <person name="Rodriguez Cubillos JULIANA M."/>
            <person name="De Vega J."/>
        </authorList>
    </citation>
    <scope>NUCLEOTIDE SEQUENCE</scope>
</reference>
<keyword evidence="2" id="KW-1185">Reference proteome</keyword>
<comment type="caution">
    <text evidence="1">The sequence shown here is derived from an EMBL/GenBank/DDBJ whole genome shotgun (WGS) entry which is preliminary data.</text>
</comment>
<dbReference type="EMBL" id="CASHSV030000206">
    <property type="protein sequence ID" value="CAJ2653206.1"/>
    <property type="molecule type" value="Genomic_DNA"/>
</dbReference>
<proteinExistence type="predicted"/>
<name>A0ACB0KA99_TRIPR</name>